<dbReference type="InterPro" id="IPR003117">
    <property type="entry name" value="cAMP_dep_PK_reg_su_I/II_a/b"/>
</dbReference>
<dbReference type="GO" id="GO:0005516">
    <property type="term" value="F:calmodulin binding"/>
    <property type="evidence" value="ECO:0007669"/>
    <property type="project" value="TreeGrafter"/>
</dbReference>
<evidence type="ECO:0000313" key="3">
    <source>
        <dbReference type="EMBL" id="KPJ18203.1"/>
    </source>
</evidence>
<dbReference type="PANTHER" id="PTHR10699">
    <property type="entry name" value="NEUROMODULIN"/>
    <property type="match status" value="1"/>
</dbReference>
<organism evidence="3 4">
    <name type="scientific">Papilio machaon</name>
    <name type="common">Old World swallowtail butterfly</name>
    <dbReference type="NCBI Taxonomy" id="76193"/>
    <lineage>
        <taxon>Eukaryota</taxon>
        <taxon>Metazoa</taxon>
        <taxon>Ecdysozoa</taxon>
        <taxon>Arthropoda</taxon>
        <taxon>Hexapoda</taxon>
        <taxon>Insecta</taxon>
        <taxon>Pterygota</taxon>
        <taxon>Neoptera</taxon>
        <taxon>Endopterygota</taxon>
        <taxon>Lepidoptera</taxon>
        <taxon>Glossata</taxon>
        <taxon>Ditrysia</taxon>
        <taxon>Papilionoidea</taxon>
        <taxon>Papilionidae</taxon>
        <taxon>Papilioninae</taxon>
        <taxon>Papilio</taxon>
    </lineage>
</organism>
<dbReference type="InParanoid" id="A0A194RK43"/>
<feature type="region of interest" description="Disordered" evidence="1">
    <location>
        <begin position="737"/>
        <end position="786"/>
    </location>
</feature>
<feature type="compositionally biased region" description="Basic and acidic residues" evidence="1">
    <location>
        <begin position="753"/>
        <end position="768"/>
    </location>
</feature>
<protein>
    <recommendedName>
        <fullName evidence="2">RIIa domain-containing protein</fullName>
    </recommendedName>
</protein>
<dbReference type="SUPFAM" id="SSF47391">
    <property type="entry name" value="Dimerization-anchoring domain of cAMP-dependent PK regulatory subunit"/>
    <property type="match status" value="1"/>
</dbReference>
<dbReference type="PANTHER" id="PTHR10699:SF11">
    <property type="entry name" value="IGLOO, ISOFORM A"/>
    <property type="match status" value="1"/>
</dbReference>
<evidence type="ECO:0000259" key="2">
    <source>
        <dbReference type="Pfam" id="PF02197"/>
    </source>
</evidence>
<dbReference type="EMBL" id="KQ460045">
    <property type="protein sequence ID" value="KPJ18203.1"/>
    <property type="molecule type" value="Genomic_DNA"/>
</dbReference>
<accession>A0A194RK43</accession>
<feature type="compositionally biased region" description="Polar residues" evidence="1">
    <location>
        <begin position="533"/>
        <end position="545"/>
    </location>
</feature>
<dbReference type="Gene3D" id="1.20.890.10">
    <property type="entry name" value="cAMP-dependent protein kinase regulatory subunit, dimerization-anchoring domain"/>
    <property type="match status" value="1"/>
</dbReference>
<feature type="compositionally biased region" description="Polar residues" evidence="1">
    <location>
        <begin position="685"/>
        <end position="699"/>
    </location>
</feature>
<feature type="compositionally biased region" description="Polar residues" evidence="1">
    <location>
        <begin position="553"/>
        <end position="567"/>
    </location>
</feature>
<feature type="region of interest" description="Disordered" evidence="1">
    <location>
        <begin position="930"/>
        <end position="1003"/>
    </location>
</feature>
<keyword evidence="4" id="KW-1185">Reference proteome</keyword>
<dbReference type="InterPro" id="IPR047579">
    <property type="entry name" value="DD_CABYR_SP17"/>
</dbReference>
<feature type="region of interest" description="Disordered" evidence="1">
    <location>
        <begin position="525"/>
        <end position="567"/>
    </location>
</feature>
<feature type="compositionally biased region" description="Polar residues" evidence="1">
    <location>
        <begin position="770"/>
        <end position="780"/>
    </location>
</feature>
<feature type="compositionally biased region" description="Basic and acidic residues" evidence="1">
    <location>
        <begin position="953"/>
        <end position="967"/>
    </location>
</feature>
<dbReference type="SMART" id="SM00015">
    <property type="entry name" value="IQ"/>
    <property type="match status" value="2"/>
</dbReference>
<sequence length="1022" mass="115398">MKVHGMRAYIEPTPVPKMPAGLVELMEGLSREVLKNNPSEVYKFCAQHMRNLLVLRDGKPPKKYLTLEQKINKANNIINRRAEERRRNFDKNMQINVDQDNIEQSRGNDIEIATIVINADNLNTSKECSESREENQYISEHIIEKEDRNLESDTNIIDNGHNTTNESVVKKDNTDFKTNLSNDNGNGNNPIFETSTDPLDISHIVKQGNNIAVVNDDKINIAQTEMTIHDKSDKQLSINSEDNCNNTVQKLDVKVDNEVNPDHVDTNIKIDEMPNVVCELRTHEINVKEEKENKLDDDSEDTSRKETELNNTNDTHDASKQNCNDSGENIEENIVVTTRDSLKDDIKDINFQVKYIDMVDISTHNDKDDGTNEAIETNPETEAVNNNLEKEDMLNKKTIEGTESVSQNEAEKVENVCEINNYNYTEETDTKTIFIEAGDKVAENENQKKDIETTNELINKTLDCKSDDTILKGALVSEHKIDEMSNCKTVDAEINNDERKDHCDSNKFIKDENDSDNIILIEKETQKEDNKNHANSNHDSSQLSIKDSDDLQSKNINEPETNKLNSSKTMDLETAAITIQKVFRHFLFRSKTSSFEESTNVKFNMFGREPDAKDESDFPIHNQNKDRRVMGISRMDTVLQTVNEEKSLSLSTDDSSTISSAATVIQAHIRGFLCRNRLNRNKITSSASLNTSKESSPVSSEADPDLVKNKTVLNIHIVPEGDQFVSRDESILTSMELSLDGSPPTSANLHPLGYDKSERRKQLKREDAIQSISPPSNNSRLSEEQDSVKEVIVNEVEIGKTEEVDFEKPMNCDPVSDQQEQIKNVLNSNDKIEGINSVAAVESADSPITISNNDPLLKNKSLKKHSIEEKFKENNGFEEDKTEIEKNMAINIPEDSQRNSFIYNKESNDTGDSVKDENGAEDFIKEVLDGKEKTQQKLESERNVDSQKNVATTHDDVLKNNAEDKAVTEISSDELDVVTPFTPTEEKLNDSDKPKLLHSGEFHDVVLPTKVSRNETSVVSGE</sequence>
<feature type="compositionally biased region" description="Basic and acidic residues" evidence="1">
    <location>
        <begin position="930"/>
        <end position="945"/>
    </location>
</feature>
<evidence type="ECO:0000256" key="1">
    <source>
        <dbReference type="SAM" id="MobiDB-lite"/>
    </source>
</evidence>
<feature type="region of interest" description="Disordered" evidence="1">
    <location>
        <begin position="685"/>
        <end position="704"/>
    </location>
</feature>
<dbReference type="CDD" id="cd12100">
    <property type="entry name" value="DD_CABYR_SP17"/>
    <property type="match status" value="1"/>
</dbReference>
<dbReference type="InterPro" id="IPR000048">
    <property type="entry name" value="IQ_motif_EF-hand-BS"/>
</dbReference>
<dbReference type="Pfam" id="PF00612">
    <property type="entry name" value="IQ"/>
    <property type="match status" value="2"/>
</dbReference>
<proteinExistence type="predicted"/>
<dbReference type="AlphaFoldDB" id="A0A194RK43"/>
<feature type="region of interest" description="Disordered" evidence="1">
    <location>
        <begin position="289"/>
        <end position="327"/>
    </location>
</feature>
<dbReference type="PROSITE" id="PS50096">
    <property type="entry name" value="IQ"/>
    <property type="match status" value="2"/>
</dbReference>
<reference evidence="3 4" key="1">
    <citation type="journal article" date="2015" name="Nat. Commun.">
        <title>Outbred genome sequencing and CRISPR/Cas9 gene editing in butterflies.</title>
        <authorList>
            <person name="Li X."/>
            <person name="Fan D."/>
            <person name="Zhang W."/>
            <person name="Liu G."/>
            <person name="Zhang L."/>
            <person name="Zhao L."/>
            <person name="Fang X."/>
            <person name="Chen L."/>
            <person name="Dong Y."/>
            <person name="Chen Y."/>
            <person name="Ding Y."/>
            <person name="Zhao R."/>
            <person name="Feng M."/>
            <person name="Zhu Y."/>
            <person name="Feng Y."/>
            <person name="Jiang X."/>
            <person name="Zhu D."/>
            <person name="Xiang H."/>
            <person name="Feng X."/>
            <person name="Li S."/>
            <person name="Wang J."/>
            <person name="Zhang G."/>
            <person name="Kronforst M.R."/>
            <person name="Wang W."/>
        </authorList>
    </citation>
    <scope>NUCLEOTIDE SEQUENCE [LARGE SCALE GENOMIC DNA]</scope>
    <source>
        <strain evidence="3">Ya'a_city_454_Pm</strain>
        <tissue evidence="3">Whole body</tissue>
    </source>
</reference>
<name>A0A194RK43_PAPMA</name>
<feature type="domain" description="RIIa" evidence="2">
    <location>
        <begin position="21"/>
        <end position="48"/>
    </location>
</feature>
<feature type="compositionally biased region" description="Basic and acidic residues" evidence="1">
    <location>
        <begin position="289"/>
        <end position="319"/>
    </location>
</feature>
<feature type="compositionally biased region" description="Basic and acidic residues" evidence="1">
    <location>
        <begin position="984"/>
        <end position="1003"/>
    </location>
</feature>
<evidence type="ECO:0000313" key="4">
    <source>
        <dbReference type="Proteomes" id="UP000053240"/>
    </source>
</evidence>
<dbReference type="Proteomes" id="UP000053240">
    <property type="component" value="Unassembled WGS sequence"/>
</dbReference>
<gene>
    <name evidence="3" type="ORF">RR48_12051</name>
</gene>
<dbReference type="Pfam" id="PF02197">
    <property type="entry name" value="RIIa"/>
    <property type="match status" value="1"/>
</dbReference>
<dbReference type="Gene3D" id="1.20.5.190">
    <property type="match status" value="1"/>
</dbReference>